<feature type="transmembrane region" description="Helical" evidence="6">
    <location>
        <begin position="296"/>
        <end position="317"/>
    </location>
</feature>
<feature type="transmembrane region" description="Helical" evidence="6">
    <location>
        <begin position="12"/>
        <end position="35"/>
    </location>
</feature>
<organism evidence="7 8">
    <name type="scientific">Pararhizobium capsulatum DSM 1112</name>
    <dbReference type="NCBI Taxonomy" id="1121113"/>
    <lineage>
        <taxon>Bacteria</taxon>
        <taxon>Pseudomonadati</taxon>
        <taxon>Pseudomonadota</taxon>
        <taxon>Alphaproteobacteria</taxon>
        <taxon>Hyphomicrobiales</taxon>
        <taxon>Rhizobiaceae</taxon>
        <taxon>Rhizobium/Agrobacterium group</taxon>
        <taxon>Pararhizobium</taxon>
    </lineage>
</organism>
<reference evidence="7 8" key="1">
    <citation type="submission" date="2023-07" db="EMBL/GenBank/DDBJ databases">
        <title>Genomic Encyclopedia of Type Strains, Phase IV (KMG-IV): sequencing the most valuable type-strain genomes for metagenomic binning, comparative biology and taxonomic classification.</title>
        <authorList>
            <person name="Goeker M."/>
        </authorList>
    </citation>
    <scope>NUCLEOTIDE SEQUENCE [LARGE SCALE GENOMIC DNA]</scope>
    <source>
        <strain evidence="7 8">DSM 1112</strain>
    </source>
</reference>
<dbReference type="PANTHER" id="PTHR47089">
    <property type="entry name" value="ABC TRANSPORTER, PERMEASE PROTEIN"/>
    <property type="match status" value="1"/>
</dbReference>
<keyword evidence="7" id="KW-0813">Transport</keyword>
<dbReference type="Pfam" id="PF02653">
    <property type="entry name" value="BPD_transp_2"/>
    <property type="match status" value="1"/>
</dbReference>
<keyword evidence="3 6" id="KW-0812">Transmembrane</keyword>
<evidence type="ECO:0000256" key="5">
    <source>
        <dbReference type="ARBA" id="ARBA00023136"/>
    </source>
</evidence>
<dbReference type="RefSeq" id="WP_307231390.1">
    <property type="nucleotide sequence ID" value="NZ_JAUSVF010000001.1"/>
</dbReference>
<evidence type="ECO:0000256" key="1">
    <source>
        <dbReference type="ARBA" id="ARBA00004651"/>
    </source>
</evidence>
<comment type="subcellular location">
    <subcellularLocation>
        <location evidence="1">Cell membrane</location>
        <topology evidence="1">Multi-pass membrane protein</topology>
    </subcellularLocation>
</comment>
<feature type="transmembrane region" description="Helical" evidence="6">
    <location>
        <begin position="323"/>
        <end position="342"/>
    </location>
</feature>
<evidence type="ECO:0000256" key="2">
    <source>
        <dbReference type="ARBA" id="ARBA00022475"/>
    </source>
</evidence>
<proteinExistence type="predicted"/>
<sequence>MRFELRSKPSRIMVWCSPLISLSLTAIVAMIIFASAGLDPLASLVTFLTAPLVDLYGLGELLIKAAPLVLIAIGLAIGFRAGIWNVGAEGQLTVGVIFSGYVALHYGPSGSGWVLPAMVIAGAVGGMVWAAIPAWLRVRFNANEILVSLMLNYVAALWLSWLIFGAWRDPAGFNFPQSEPLAPAALFPTLIEGTRANASIIFAVVAVVLGWIFASRSFAGFQLKVTGLSEGAARYAGFSISRAVWIGMLVSGAVAGISGVGEIAGPLAQIFPTASPGYGYSAIIVAFLGRLNPIGILLSGLLMALLYLAGDLAQMSLGMPSSITGLLQSTLLFFLLTTDVLVQYRIRLRGPIKEGASA</sequence>
<name>A0ABU0BS58_9HYPH</name>
<evidence type="ECO:0000256" key="4">
    <source>
        <dbReference type="ARBA" id="ARBA00022989"/>
    </source>
</evidence>
<comment type="caution">
    <text evidence="7">The sequence shown here is derived from an EMBL/GenBank/DDBJ whole genome shotgun (WGS) entry which is preliminary data.</text>
</comment>
<keyword evidence="7" id="KW-0762">Sugar transport</keyword>
<keyword evidence="8" id="KW-1185">Reference proteome</keyword>
<keyword evidence="5 6" id="KW-0472">Membrane</keyword>
<feature type="transmembrane region" description="Helical" evidence="6">
    <location>
        <begin position="90"/>
        <end position="107"/>
    </location>
</feature>
<feature type="transmembrane region" description="Helical" evidence="6">
    <location>
        <begin position="145"/>
        <end position="167"/>
    </location>
</feature>
<protein>
    <submittedName>
        <fullName evidence="7">Simple sugar transport system permease protein</fullName>
    </submittedName>
</protein>
<evidence type="ECO:0000313" key="7">
    <source>
        <dbReference type="EMBL" id="MDQ0321079.1"/>
    </source>
</evidence>
<evidence type="ECO:0000313" key="8">
    <source>
        <dbReference type="Proteomes" id="UP001230207"/>
    </source>
</evidence>
<gene>
    <name evidence="7" type="ORF">QO002_003217</name>
</gene>
<evidence type="ECO:0000256" key="3">
    <source>
        <dbReference type="ARBA" id="ARBA00022692"/>
    </source>
</evidence>
<feature type="transmembrane region" description="Helical" evidence="6">
    <location>
        <begin position="55"/>
        <end position="78"/>
    </location>
</feature>
<feature type="transmembrane region" description="Helical" evidence="6">
    <location>
        <begin position="243"/>
        <end position="264"/>
    </location>
</feature>
<feature type="transmembrane region" description="Helical" evidence="6">
    <location>
        <begin position="113"/>
        <end position="136"/>
    </location>
</feature>
<dbReference type="InterPro" id="IPR001851">
    <property type="entry name" value="ABC_transp_permease"/>
</dbReference>
<keyword evidence="4 6" id="KW-1133">Transmembrane helix</keyword>
<evidence type="ECO:0000256" key="6">
    <source>
        <dbReference type="SAM" id="Phobius"/>
    </source>
</evidence>
<dbReference type="EMBL" id="JAUSVF010000001">
    <property type="protein sequence ID" value="MDQ0321079.1"/>
    <property type="molecule type" value="Genomic_DNA"/>
</dbReference>
<feature type="transmembrane region" description="Helical" evidence="6">
    <location>
        <begin position="270"/>
        <end position="289"/>
    </location>
</feature>
<dbReference type="PANTHER" id="PTHR47089:SF1">
    <property type="entry name" value="GUANOSINE ABC TRANSPORTER PERMEASE PROTEIN NUPP"/>
    <property type="match status" value="1"/>
</dbReference>
<keyword evidence="2" id="KW-1003">Cell membrane</keyword>
<accession>A0ABU0BS58</accession>
<dbReference type="CDD" id="cd06580">
    <property type="entry name" value="TM_PBP1_transp_TpRbsC_like"/>
    <property type="match status" value="1"/>
</dbReference>
<feature type="transmembrane region" description="Helical" evidence="6">
    <location>
        <begin position="196"/>
        <end position="214"/>
    </location>
</feature>
<dbReference type="Proteomes" id="UP001230207">
    <property type="component" value="Unassembled WGS sequence"/>
</dbReference>